<name>A0ABV7YUE6_9BACT</name>
<keyword evidence="1" id="KW-0812">Transmembrane</keyword>
<feature type="transmembrane region" description="Helical" evidence="1">
    <location>
        <begin position="43"/>
        <end position="61"/>
    </location>
</feature>
<keyword evidence="3" id="KW-1185">Reference proteome</keyword>
<reference evidence="3" key="1">
    <citation type="journal article" date="2019" name="Int. J. Syst. Evol. Microbiol.">
        <title>The Global Catalogue of Microorganisms (GCM) 10K type strain sequencing project: providing services to taxonomists for standard genome sequencing and annotation.</title>
        <authorList>
            <consortium name="The Broad Institute Genomics Platform"/>
            <consortium name="The Broad Institute Genome Sequencing Center for Infectious Disease"/>
            <person name="Wu L."/>
            <person name="Ma J."/>
        </authorList>
    </citation>
    <scope>NUCLEOTIDE SEQUENCE [LARGE SCALE GENOMIC DNA]</scope>
    <source>
        <strain evidence="3">CECT 7956</strain>
    </source>
</reference>
<feature type="transmembrane region" description="Helical" evidence="1">
    <location>
        <begin position="12"/>
        <end position="31"/>
    </location>
</feature>
<keyword evidence="1" id="KW-1133">Transmembrane helix</keyword>
<dbReference type="RefSeq" id="WP_379836746.1">
    <property type="nucleotide sequence ID" value="NZ_JBHRYQ010000001.1"/>
</dbReference>
<keyword evidence="1" id="KW-0472">Membrane</keyword>
<protein>
    <submittedName>
        <fullName evidence="2">Uncharacterized protein</fullName>
    </submittedName>
</protein>
<evidence type="ECO:0000313" key="3">
    <source>
        <dbReference type="Proteomes" id="UP001595616"/>
    </source>
</evidence>
<gene>
    <name evidence="2" type="ORF">ACFOOI_07650</name>
</gene>
<proteinExistence type="predicted"/>
<accession>A0ABV7YUE6</accession>
<dbReference type="EMBL" id="JBHRYQ010000001">
    <property type="protein sequence ID" value="MFC3810521.1"/>
    <property type="molecule type" value="Genomic_DNA"/>
</dbReference>
<organism evidence="2 3">
    <name type="scientific">Lacihabitans lacunae</name>
    <dbReference type="NCBI Taxonomy" id="1028214"/>
    <lineage>
        <taxon>Bacteria</taxon>
        <taxon>Pseudomonadati</taxon>
        <taxon>Bacteroidota</taxon>
        <taxon>Cytophagia</taxon>
        <taxon>Cytophagales</taxon>
        <taxon>Leadbetterellaceae</taxon>
        <taxon>Lacihabitans</taxon>
    </lineage>
</organism>
<comment type="caution">
    <text evidence="2">The sequence shown here is derived from an EMBL/GenBank/DDBJ whole genome shotgun (WGS) entry which is preliminary data.</text>
</comment>
<evidence type="ECO:0000256" key="1">
    <source>
        <dbReference type="SAM" id="Phobius"/>
    </source>
</evidence>
<dbReference type="Proteomes" id="UP001595616">
    <property type="component" value="Unassembled WGS sequence"/>
</dbReference>
<sequence length="65" mass="7436">MKDILNKMGWALIGFGAFMICILFILNFTNLTEQRGESKALPFYYVIMFVMIICGALLRVLSNKI</sequence>
<evidence type="ECO:0000313" key="2">
    <source>
        <dbReference type="EMBL" id="MFC3810521.1"/>
    </source>
</evidence>